<evidence type="ECO:0000313" key="2">
    <source>
        <dbReference type="EMBL" id="SHG01145.1"/>
    </source>
</evidence>
<dbReference type="SUPFAM" id="SSF53756">
    <property type="entry name" value="UDP-Glycosyltransferase/glycogen phosphorylase"/>
    <property type="match status" value="1"/>
</dbReference>
<keyword evidence="2" id="KW-0808">Transferase</keyword>
<evidence type="ECO:0000259" key="1">
    <source>
        <dbReference type="Pfam" id="PF00534"/>
    </source>
</evidence>
<evidence type="ECO:0000313" key="3">
    <source>
        <dbReference type="Proteomes" id="UP000184076"/>
    </source>
</evidence>
<dbReference type="InterPro" id="IPR001296">
    <property type="entry name" value="Glyco_trans_1"/>
</dbReference>
<gene>
    <name evidence="2" type="ORF">SAMN02745206_03098</name>
</gene>
<dbReference type="AlphaFoldDB" id="A0A1M5GBL4"/>
<feature type="domain" description="Glycosyl transferase family 1" evidence="1">
    <location>
        <begin position="294"/>
        <end position="422"/>
    </location>
</feature>
<dbReference type="Proteomes" id="UP000184076">
    <property type="component" value="Unassembled WGS sequence"/>
</dbReference>
<accession>A0A1M5GBL4</accession>
<dbReference type="STRING" id="1121391.SAMN02745206_03098"/>
<reference evidence="3" key="1">
    <citation type="submission" date="2016-11" db="EMBL/GenBank/DDBJ databases">
        <authorList>
            <person name="Varghese N."/>
            <person name="Submissions S."/>
        </authorList>
    </citation>
    <scope>NUCLEOTIDE SEQUENCE [LARGE SCALE GENOMIC DNA]</scope>
    <source>
        <strain evidence="3">DSM 9756</strain>
    </source>
</reference>
<dbReference type="Pfam" id="PF00534">
    <property type="entry name" value="Glycos_transf_1"/>
    <property type="match status" value="1"/>
</dbReference>
<dbReference type="Gene3D" id="3.40.50.2000">
    <property type="entry name" value="Glycogen Phosphorylase B"/>
    <property type="match status" value="1"/>
</dbReference>
<protein>
    <submittedName>
        <fullName evidence="2">Glycosyltransferase involved in cell wall bisynthesis</fullName>
    </submittedName>
</protein>
<dbReference type="GO" id="GO:0016757">
    <property type="term" value="F:glycosyltransferase activity"/>
    <property type="evidence" value="ECO:0007669"/>
    <property type="project" value="InterPro"/>
</dbReference>
<name>A0A1M5GBL4_9BACT</name>
<sequence>MTTGPAVFSLTDGPRAALSRSWRASLKYQCALHMLDDFKNAVGSGGLWAVRDGAAHRARRRDLRRALEALLVWHRPELEAGPGLDHPYAVLRRAAPILRSEAEHGSDDFVRRQAALYLTLLPFPAQWDRLAAAERSADPDPETAAFLRLEREKVLEKVRRKADTTFRVRHFLQVLKRPRGAGEKGVLRLFSLPYLLADEAVLRELSRWYVFFVEPPMGVVWRHGWWRPFCRLEDPCLFGVGGPEDARFLSTQPGAVPVGLAHGDFLEDEPPASPPPCPDFDMVFNATFDDMERKRHGLMLDLLDHPRLRDRTALFLGRGNPQKVREFQQTVENRGLSSRVAVRANLKRRDVPGLLARCRTGVHLSLYENACRAVYEFFRADLPCVVSSSMAGMNPSIFNEETGAAVPDAHLAETIASVLENPVRFSPRRWFLRESGSAVSSRRLNEIVREFFSERGYDWTEDIVALGSSGASRYVRPEDEARFADEHVRIADILRRFGRFPVAVEA</sequence>
<organism evidence="2 3">
    <name type="scientific">Desulfacinum infernum DSM 9756</name>
    <dbReference type="NCBI Taxonomy" id="1121391"/>
    <lineage>
        <taxon>Bacteria</taxon>
        <taxon>Pseudomonadati</taxon>
        <taxon>Thermodesulfobacteriota</taxon>
        <taxon>Syntrophobacteria</taxon>
        <taxon>Syntrophobacterales</taxon>
        <taxon>Syntrophobacteraceae</taxon>
        <taxon>Desulfacinum</taxon>
    </lineage>
</organism>
<dbReference type="EMBL" id="FQVB01000036">
    <property type="protein sequence ID" value="SHG01145.1"/>
    <property type="molecule type" value="Genomic_DNA"/>
</dbReference>
<proteinExistence type="predicted"/>
<keyword evidence="3" id="KW-1185">Reference proteome</keyword>